<dbReference type="Pfam" id="PF06476">
    <property type="entry name" value="DUF1090"/>
    <property type="match status" value="1"/>
</dbReference>
<evidence type="ECO:0000313" key="3">
    <source>
        <dbReference type="EMBL" id="RWR01874.1"/>
    </source>
</evidence>
<dbReference type="Proteomes" id="UP000288794">
    <property type="component" value="Unassembled WGS sequence"/>
</dbReference>
<organism evidence="3 4">
    <name type="scientific">[Pantoea] beijingensis</name>
    <dbReference type="NCBI Taxonomy" id="1324864"/>
    <lineage>
        <taxon>Bacteria</taxon>
        <taxon>Pseudomonadati</taxon>
        <taxon>Pseudomonadota</taxon>
        <taxon>Gammaproteobacteria</taxon>
        <taxon>Enterobacterales</taxon>
        <taxon>Erwiniaceae</taxon>
        <taxon>Erwinia</taxon>
    </lineage>
</organism>
<evidence type="ECO:0000256" key="1">
    <source>
        <dbReference type="SAM" id="MobiDB-lite"/>
    </source>
</evidence>
<keyword evidence="2" id="KW-0732">Signal</keyword>
<accession>A0A443ICM3</accession>
<feature type="signal peptide" evidence="2">
    <location>
        <begin position="1"/>
        <end position="19"/>
    </location>
</feature>
<keyword evidence="4" id="KW-1185">Reference proteome</keyword>
<proteinExistence type="predicted"/>
<comment type="caution">
    <text evidence="3">The sequence shown here is derived from an EMBL/GenBank/DDBJ whole genome shotgun (WGS) entry which is preliminary data.</text>
</comment>
<dbReference type="EMBL" id="JMEE01000031">
    <property type="protein sequence ID" value="RWR01874.1"/>
    <property type="molecule type" value="Genomic_DNA"/>
</dbReference>
<evidence type="ECO:0000313" key="4">
    <source>
        <dbReference type="Proteomes" id="UP000288794"/>
    </source>
</evidence>
<dbReference type="AlphaFoldDB" id="A0A443ICM3"/>
<evidence type="ECO:0000256" key="2">
    <source>
        <dbReference type="SAM" id="SignalP"/>
    </source>
</evidence>
<reference evidence="3 4" key="1">
    <citation type="submission" date="2014-04" db="EMBL/GenBank/DDBJ databases">
        <title>Draft genome sequence of Pantoea beijingensis strain LMG 27579, an emerging pathogen to Pleurotus eryngii with potential industrial application.</title>
        <authorList>
            <person name="Xu F."/>
            <person name="Liu Y."/>
            <person name="Wang S."/>
            <person name="Yin Y."/>
            <person name="Ma Y."/>
            <person name="Zhao S."/>
            <person name="Rong C."/>
        </authorList>
    </citation>
    <scope>NUCLEOTIDE SEQUENCE [LARGE SCALE GENOMIC DNA]</scope>
    <source>
        <strain evidence="3 4">LMG 27579</strain>
    </source>
</reference>
<dbReference type="RefSeq" id="WP_128177403.1">
    <property type="nucleotide sequence ID" value="NZ_CP071409.1"/>
</dbReference>
<evidence type="ECO:0008006" key="5">
    <source>
        <dbReference type="Google" id="ProtNLM"/>
    </source>
</evidence>
<feature type="region of interest" description="Disordered" evidence="1">
    <location>
        <begin position="94"/>
        <end position="116"/>
    </location>
</feature>
<dbReference type="PROSITE" id="PS51257">
    <property type="entry name" value="PROKAR_LIPOPROTEIN"/>
    <property type="match status" value="1"/>
</dbReference>
<sequence>MKKIALTFILATFSCGSFAATDSCSEQVSDISGKLEIAKNSGNTAEVARLNTALGQVKTFCTDERQANRAAEKATKHEQKVKKAELELQEAEHELDVAKTDGRADKITKKTHKVEEKKLKLETAKSELEQSQADVERLK</sequence>
<protein>
    <recommendedName>
        <fullName evidence="5">DUF1090 domain-containing protein</fullName>
    </recommendedName>
</protein>
<dbReference type="InterPro" id="IPR009468">
    <property type="entry name" value="DUF1090"/>
</dbReference>
<name>A0A443ICM3_9GAMM</name>
<feature type="chain" id="PRO_5019350144" description="DUF1090 domain-containing protein" evidence="2">
    <location>
        <begin position="20"/>
        <end position="139"/>
    </location>
</feature>
<gene>
    <name evidence="3" type="ORF">ED28_09540</name>
</gene>